<comment type="caution">
    <text evidence="7">The sequence shown here is derived from an EMBL/GenBank/DDBJ whole genome shotgun (WGS) entry which is preliminary data.</text>
</comment>
<evidence type="ECO:0000256" key="4">
    <source>
        <dbReference type="PIRSR" id="PIRSR000193-1"/>
    </source>
</evidence>
<dbReference type="GO" id="GO:0055129">
    <property type="term" value="P:L-proline biosynthetic process"/>
    <property type="evidence" value="ECO:0007669"/>
    <property type="project" value="TreeGrafter"/>
</dbReference>
<keyword evidence="2 4" id="KW-0521">NADP</keyword>
<keyword evidence="8" id="KW-1185">Reference proteome</keyword>
<dbReference type="InterPro" id="IPR028939">
    <property type="entry name" value="P5C_Rdtase_cat_N"/>
</dbReference>
<dbReference type="Gene3D" id="1.10.3730.10">
    <property type="entry name" value="ProC C-terminal domain-like"/>
    <property type="match status" value="1"/>
</dbReference>
<gene>
    <name evidence="7" type="ORF">B7463_g5932</name>
</gene>
<dbReference type="PANTHER" id="PTHR11645">
    <property type="entry name" value="PYRROLINE-5-CARBOXYLATE REDUCTASE"/>
    <property type="match status" value="1"/>
</dbReference>
<dbReference type="GO" id="GO:0004735">
    <property type="term" value="F:pyrroline-5-carboxylate reductase activity"/>
    <property type="evidence" value="ECO:0007669"/>
    <property type="project" value="InterPro"/>
</dbReference>
<keyword evidence="3" id="KW-0560">Oxidoreductase</keyword>
<dbReference type="OrthoDB" id="10263291at2759"/>
<dbReference type="FunFam" id="1.10.3730.10:FF:000001">
    <property type="entry name" value="Pyrroline-5-carboxylate reductase"/>
    <property type="match status" value="1"/>
</dbReference>
<dbReference type="EMBL" id="NCSJ02000101">
    <property type="protein sequence ID" value="RFU30400.1"/>
    <property type="molecule type" value="Genomic_DNA"/>
</dbReference>
<dbReference type="Gene3D" id="3.40.50.720">
    <property type="entry name" value="NAD(P)-binding Rossmann-like Domain"/>
    <property type="match status" value="1"/>
</dbReference>
<dbReference type="InterPro" id="IPR029036">
    <property type="entry name" value="P5CR_dimer"/>
</dbReference>
<evidence type="ECO:0008006" key="9">
    <source>
        <dbReference type="Google" id="ProtNLM"/>
    </source>
</evidence>
<dbReference type="Pfam" id="PF03807">
    <property type="entry name" value="F420_oxidored"/>
    <property type="match status" value="1"/>
</dbReference>
<evidence type="ECO:0000259" key="5">
    <source>
        <dbReference type="Pfam" id="PF03807"/>
    </source>
</evidence>
<feature type="domain" description="Pyrroline-5-carboxylate reductase catalytic N-terminal" evidence="5">
    <location>
        <begin position="28"/>
        <end position="102"/>
    </location>
</feature>
<reference evidence="7 8" key="1">
    <citation type="submission" date="2018-05" db="EMBL/GenBank/DDBJ databases">
        <title>Draft genome sequence of Scytalidium lignicola DSM 105466, a ubiquitous saprotrophic fungus.</title>
        <authorList>
            <person name="Buettner E."/>
            <person name="Gebauer A.M."/>
            <person name="Hofrichter M."/>
            <person name="Liers C."/>
            <person name="Kellner H."/>
        </authorList>
    </citation>
    <scope>NUCLEOTIDE SEQUENCE [LARGE SCALE GENOMIC DNA]</scope>
    <source>
        <strain evidence="7 8">DSM 105466</strain>
    </source>
</reference>
<feature type="non-terminal residue" evidence="7">
    <location>
        <position position="283"/>
    </location>
</feature>
<dbReference type="Proteomes" id="UP000258309">
    <property type="component" value="Unassembled WGS sequence"/>
</dbReference>
<dbReference type="SUPFAM" id="SSF51735">
    <property type="entry name" value="NAD(P)-binding Rossmann-fold domains"/>
    <property type="match status" value="1"/>
</dbReference>
<evidence type="ECO:0000259" key="6">
    <source>
        <dbReference type="Pfam" id="PF14748"/>
    </source>
</evidence>
<dbReference type="InterPro" id="IPR008927">
    <property type="entry name" value="6-PGluconate_DH-like_C_sf"/>
</dbReference>
<protein>
    <recommendedName>
        <fullName evidence="9">Pyrroline-5-carboxylate reductase</fullName>
    </recommendedName>
</protein>
<evidence type="ECO:0000313" key="8">
    <source>
        <dbReference type="Proteomes" id="UP000258309"/>
    </source>
</evidence>
<feature type="binding site" evidence="4">
    <location>
        <position position="59"/>
    </location>
    <ligand>
        <name>NADPH</name>
        <dbReference type="ChEBI" id="CHEBI:57783"/>
    </ligand>
</feature>
<accession>A0A3E2HAJ9</accession>
<evidence type="ECO:0000313" key="7">
    <source>
        <dbReference type="EMBL" id="RFU30400.1"/>
    </source>
</evidence>
<feature type="domain" description="Pyrroline-5-carboxylate reductase dimerisation" evidence="6">
    <location>
        <begin position="180"/>
        <end position="280"/>
    </location>
</feature>
<dbReference type="InterPro" id="IPR036291">
    <property type="entry name" value="NAD(P)-bd_dom_sf"/>
</dbReference>
<sequence length="283" mass="30346">MGASILAGVLRSYTKAVNSSQTPVISKFIATVSSEASAQRLKSRFSDYANQLEIQSSGNDVAMKKADIVLLGFKPYMVNSVLAKPGVKEALKGKLVISVLVGTPPAKIYCAIAGSDDLQYMAQPYEQREYHIRRVMPNMAAEFGEGMSVIEKNSLAPEYESIVDWVFLQVGRIAQVTPELYDLGGVLTGTTSPFFSVALDGMLDGAVSQGLRRGEANRILSQTLRGLATMLDNGEHPALVREKAASPRGTTIAGLLSLEADGVRAAYSNAIIKATERSIQIGK</sequence>
<evidence type="ECO:0000256" key="2">
    <source>
        <dbReference type="ARBA" id="ARBA00022857"/>
    </source>
</evidence>
<evidence type="ECO:0000256" key="3">
    <source>
        <dbReference type="ARBA" id="ARBA00023002"/>
    </source>
</evidence>
<dbReference type="OMA" id="IPNMGAQ"/>
<organism evidence="7 8">
    <name type="scientific">Scytalidium lignicola</name>
    <name type="common">Hyphomycete</name>
    <dbReference type="NCBI Taxonomy" id="5539"/>
    <lineage>
        <taxon>Eukaryota</taxon>
        <taxon>Fungi</taxon>
        <taxon>Dikarya</taxon>
        <taxon>Ascomycota</taxon>
        <taxon>Pezizomycotina</taxon>
        <taxon>Leotiomycetes</taxon>
        <taxon>Leotiomycetes incertae sedis</taxon>
        <taxon>Scytalidium</taxon>
    </lineage>
</organism>
<dbReference type="PANTHER" id="PTHR11645:SF65">
    <property type="entry name" value="HYPOTHETICAL PYRROLINE-5-CARBOXYLATE REDUCTASE (EUROFUNG)"/>
    <property type="match status" value="1"/>
</dbReference>
<feature type="non-terminal residue" evidence="7">
    <location>
        <position position="1"/>
    </location>
</feature>
<comment type="similarity">
    <text evidence="1">Belongs to the pyrroline-5-carboxylate reductase family.</text>
</comment>
<dbReference type="SUPFAM" id="SSF48179">
    <property type="entry name" value="6-phosphogluconate dehydrogenase C-terminal domain-like"/>
    <property type="match status" value="1"/>
</dbReference>
<dbReference type="AlphaFoldDB" id="A0A3E2HAJ9"/>
<dbReference type="STRING" id="5539.A0A3E2HAJ9"/>
<dbReference type="PIRSF" id="PIRSF000193">
    <property type="entry name" value="Pyrrol-5-carb_rd"/>
    <property type="match status" value="1"/>
</dbReference>
<dbReference type="InterPro" id="IPR000304">
    <property type="entry name" value="Pyrroline-COOH_reductase"/>
</dbReference>
<dbReference type="HAMAP" id="MF_01925">
    <property type="entry name" value="P5C_reductase"/>
    <property type="match status" value="1"/>
</dbReference>
<name>A0A3E2HAJ9_SCYLI</name>
<proteinExistence type="inferred from homology"/>
<dbReference type="Pfam" id="PF14748">
    <property type="entry name" value="P5CR_dimer"/>
    <property type="match status" value="1"/>
</dbReference>
<evidence type="ECO:0000256" key="1">
    <source>
        <dbReference type="ARBA" id="ARBA00005525"/>
    </source>
</evidence>